<keyword evidence="1" id="KW-0812">Transmembrane</keyword>
<proteinExistence type="predicted"/>
<evidence type="ECO:0000256" key="1">
    <source>
        <dbReference type="SAM" id="Phobius"/>
    </source>
</evidence>
<accession>A0A8R7PHZ5</accession>
<dbReference type="AlphaFoldDB" id="A0A8R7PHZ5"/>
<keyword evidence="3" id="KW-1185">Reference proteome</keyword>
<evidence type="ECO:0000313" key="3">
    <source>
        <dbReference type="Proteomes" id="UP000015106"/>
    </source>
</evidence>
<reference evidence="3" key="1">
    <citation type="journal article" date="2013" name="Nature">
        <title>Draft genome of the wheat A-genome progenitor Triticum urartu.</title>
        <authorList>
            <person name="Ling H.Q."/>
            <person name="Zhao S."/>
            <person name="Liu D."/>
            <person name="Wang J."/>
            <person name="Sun H."/>
            <person name="Zhang C."/>
            <person name="Fan H."/>
            <person name="Li D."/>
            <person name="Dong L."/>
            <person name="Tao Y."/>
            <person name="Gao C."/>
            <person name="Wu H."/>
            <person name="Li Y."/>
            <person name="Cui Y."/>
            <person name="Guo X."/>
            <person name="Zheng S."/>
            <person name="Wang B."/>
            <person name="Yu K."/>
            <person name="Liang Q."/>
            <person name="Yang W."/>
            <person name="Lou X."/>
            <person name="Chen J."/>
            <person name="Feng M."/>
            <person name="Jian J."/>
            <person name="Zhang X."/>
            <person name="Luo G."/>
            <person name="Jiang Y."/>
            <person name="Liu J."/>
            <person name="Wang Z."/>
            <person name="Sha Y."/>
            <person name="Zhang B."/>
            <person name="Wu H."/>
            <person name="Tang D."/>
            <person name="Shen Q."/>
            <person name="Xue P."/>
            <person name="Zou S."/>
            <person name="Wang X."/>
            <person name="Liu X."/>
            <person name="Wang F."/>
            <person name="Yang Y."/>
            <person name="An X."/>
            <person name="Dong Z."/>
            <person name="Zhang K."/>
            <person name="Zhang X."/>
            <person name="Luo M.C."/>
            <person name="Dvorak J."/>
            <person name="Tong Y."/>
            <person name="Wang J."/>
            <person name="Yang H."/>
            <person name="Li Z."/>
            <person name="Wang D."/>
            <person name="Zhang A."/>
            <person name="Wang J."/>
        </authorList>
    </citation>
    <scope>NUCLEOTIDE SEQUENCE</scope>
    <source>
        <strain evidence="3">cv. G1812</strain>
    </source>
</reference>
<sequence length="64" mass="7389">MYFPFALRPGSIDLQEFSFSISIEITSFEFVSLPICSLALFGRYKMMAFHGNHLVHVWDHLVPP</sequence>
<protein>
    <submittedName>
        <fullName evidence="2">Uncharacterized protein</fullName>
    </submittedName>
</protein>
<name>A0A8R7PHZ5_TRIUA</name>
<keyword evidence="1" id="KW-0472">Membrane</keyword>
<feature type="transmembrane region" description="Helical" evidence="1">
    <location>
        <begin position="20"/>
        <end position="41"/>
    </location>
</feature>
<dbReference type="EnsemblPlants" id="TuG1812G0200004640.01.T01">
    <property type="protein sequence ID" value="TuG1812G0200004640.01.T01.cds338872"/>
    <property type="gene ID" value="TuG1812G0200004640.01"/>
</dbReference>
<dbReference type="Proteomes" id="UP000015106">
    <property type="component" value="Chromosome 2"/>
</dbReference>
<dbReference type="Gramene" id="TuG1812G0200004640.01.T01">
    <property type="protein sequence ID" value="TuG1812G0200004640.01.T01.cds338872"/>
    <property type="gene ID" value="TuG1812G0200004640.01"/>
</dbReference>
<evidence type="ECO:0000313" key="2">
    <source>
        <dbReference type="EnsemblPlants" id="TuG1812G0200004640.01.T01.cds338872"/>
    </source>
</evidence>
<reference evidence="2" key="3">
    <citation type="submission" date="2022-06" db="UniProtKB">
        <authorList>
            <consortium name="EnsemblPlants"/>
        </authorList>
    </citation>
    <scope>IDENTIFICATION</scope>
</reference>
<reference evidence="2" key="2">
    <citation type="submission" date="2018-03" db="EMBL/GenBank/DDBJ databases">
        <title>The Triticum urartu genome reveals the dynamic nature of wheat genome evolution.</title>
        <authorList>
            <person name="Ling H."/>
            <person name="Ma B."/>
            <person name="Shi X."/>
            <person name="Liu H."/>
            <person name="Dong L."/>
            <person name="Sun H."/>
            <person name="Cao Y."/>
            <person name="Gao Q."/>
            <person name="Zheng S."/>
            <person name="Li Y."/>
            <person name="Yu Y."/>
            <person name="Du H."/>
            <person name="Qi M."/>
            <person name="Li Y."/>
            <person name="Yu H."/>
            <person name="Cui Y."/>
            <person name="Wang N."/>
            <person name="Chen C."/>
            <person name="Wu H."/>
            <person name="Zhao Y."/>
            <person name="Zhang J."/>
            <person name="Li Y."/>
            <person name="Zhou W."/>
            <person name="Zhang B."/>
            <person name="Hu W."/>
            <person name="Eijk M."/>
            <person name="Tang J."/>
            <person name="Witsenboer H."/>
            <person name="Zhao S."/>
            <person name="Li Z."/>
            <person name="Zhang A."/>
            <person name="Wang D."/>
            <person name="Liang C."/>
        </authorList>
    </citation>
    <scope>NUCLEOTIDE SEQUENCE [LARGE SCALE GENOMIC DNA]</scope>
    <source>
        <strain evidence="2">cv. G1812</strain>
    </source>
</reference>
<keyword evidence="1" id="KW-1133">Transmembrane helix</keyword>
<organism evidence="2 3">
    <name type="scientific">Triticum urartu</name>
    <name type="common">Red wild einkorn</name>
    <name type="synonym">Crithodium urartu</name>
    <dbReference type="NCBI Taxonomy" id="4572"/>
    <lineage>
        <taxon>Eukaryota</taxon>
        <taxon>Viridiplantae</taxon>
        <taxon>Streptophyta</taxon>
        <taxon>Embryophyta</taxon>
        <taxon>Tracheophyta</taxon>
        <taxon>Spermatophyta</taxon>
        <taxon>Magnoliopsida</taxon>
        <taxon>Liliopsida</taxon>
        <taxon>Poales</taxon>
        <taxon>Poaceae</taxon>
        <taxon>BOP clade</taxon>
        <taxon>Pooideae</taxon>
        <taxon>Triticodae</taxon>
        <taxon>Triticeae</taxon>
        <taxon>Triticinae</taxon>
        <taxon>Triticum</taxon>
    </lineage>
</organism>